<dbReference type="AlphaFoldDB" id="A0A383WIB9"/>
<protein>
    <submittedName>
        <fullName evidence="2">Uncharacterized protein</fullName>
    </submittedName>
</protein>
<gene>
    <name evidence="2" type="ORF">BQ4739_LOCUS16879</name>
</gene>
<feature type="compositionally biased region" description="Low complexity" evidence="1">
    <location>
        <begin position="326"/>
        <end position="347"/>
    </location>
</feature>
<feature type="region of interest" description="Disordered" evidence="1">
    <location>
        <begin position="90"/>
        <end position="154"/>
    </location>
</feature>
<proteinExistence type="predicted"/>
<name>A0A383WIB9_TETOB</name>
<sequence>MPRFANGESGRKSQSDTIQKMKRQLATAISRHATLQHENQQLHQEHQLLQAVCGALDWLRQQTGQDEEIVNTAEELLLLQQVALEAVSSPTEAPTDAAMPQGTAPAACSSSTAQPAAAVQQHSGSLSGNGSCSAVSADGRPSSSSSALPAASQPSCCCAPTAAPADDAMLLFRRILSMPLTPNVDSISIAELQAVYVGFVKELSLASQLYEASALAGSSSGAEPQAWLQGQAPMERMEDTMCRFLQLLVSLFKVKRQGLVQQLYLTHLETGQLLQEPVQEHYTWVMPQLGLTPEQQQRIATGVRVFKRILTPSLLELRQLQLEDTATTPAAPAQQQQQQQQHSSAAPKTQGTGDALHSMGKTADSSAAAAACPSQAAAAAAAGSATSLAAAAAQGAAMSAEFAPLSAAHVAYRQRLDEQERRSARISVLLRKDFLHRICFCAYVYGCLSWPQQAKLHCLMWPYSPMVLITSETIAQMAPQGPPRRPRGRPRLHPRPE</sequence>
<evidence type="ECO:0000256" key="1">
    <source>
        <dbReference type="SAM" id="MobiDB-lite"/>
    </source>
</evidence>
<dbReference type="Proteomes" id="UP000256970">
    <property type="component" value="Unassembled WGS sequence"/>
</dbReference>
<accession>A0A383WIB9</accession>
<reference evidence="2 3" key="1">
    <citation type="submission" date="2016-10" db="EMBL/GenBank/DDBJ databases">
        <authorList>
            <person name="Cai Z."/>
        </authorList>
    </citation>
    <scope>NUCLEOTIDE SEQUENCE [LARGE SCALE GENOMIC DNA]</scope>
</reference>
<organism evidence="2 3">
    <name type="scientific">Tetradesmus obliquus</name>
    <name type="common">Green alga</name>
    <name type="synonym">Acutodesmus obliquus</name>
    <dbReference type="NCBI Taxonomy" id="3088"/>
    <lineage>
        <taxon>Eukaryota</taxon>
        <taxon>Viridiplantae</taxon>
        <taxon>Chlorophyta</taxon>
        <taxon>core chlorophytes</taxon>
        <taxon>Chlorophyceae</taxon>
        <taxon>CS clade</taxon>
        <taxon>Sphaeropleales</taxon>
        <taxon>Scenedesmaceae</taxon>
        <taxon>Tetradesmus</taxon>
    </lineage>
</organism>
<keyword evidence="3" id="KW-1185">Reference proteome</keyword>
<evidence type="ECO:0000313" key="3">
    <source>
        <dbReference type="Proteomes" id="UP000256970"/>
    </source>
</evidence>
<feature type="compositionally biased region" description="Polar residues" evidence="1">
    <location>
        <begin position="108"/>
        <end position="132"/>
    </location>
</feature>
<feature type="region of interest" description="Disordered" evidence="1">
    <location>
        <begin position="476"/>
        <end position="497"/>
    </location>
</feature>
<feature type="compositionally biased region" description="Basic residues" evidence="1">
    <location>
        <begin position="484"/>
        <end position="497"/>
    </location>
</feature>
<feature type="compositionally biased region" description="Low complexity" evidence="1">
    <location>
        <begin position="133"/>
        <end position="154"/>
    </location>
</feature>
<dbReference type="EMBL" id="FNXT01001260">
    <property type="protein sequence ID" value="SZX76496.1"/>
    <property type="molecule type" value="Genomic_DNA"/>
</dbReference>
<evidence type="ECO:0000313" key="2">
    <source>
        <dbReference type="EMBL" id="SZX76496.1"/>
    </source>
</evidence>
<feature type="region of interest" description="Disordered" evidence="1">
    <location>
        <begin position="326"/>
        <end position="360"/>
    </location>
</feature>